<dbReference type="Proteomes" id="UP000475265">
    <property type="component" value="Unassembled WGS sequence"/>
</dbReference>
<sequence>MKTIRWMGDSTTIGATKLPDESWVVAPDNTVYTATRLLKAKFGESSVVSHNDGTSSSGIADWYSGSPATATKPTMPSMEARFATPEYQAMDIGVLEIGINDATKSTSAADFGWYLQKIKETFEAHGKVLVVCTPNPINHPNLQQLSNIQVAIESFASWFNVPLIDYYRVIYDYQPNWRNLMADNGHPGNILYSVKGSIAAGVLDGLMS</sequence>
<dbReference type="GO" id="GO:0016788">
    <property type="term" value="F:hydrolase activity, acting on ester bonds"/>
    <property type="evidence" value="ECO:0007669"/>
    <property type="project" value="UniProtKB-ARBA"/>
</dbReference>
<evidence type="ECO:0000259" key="1">
    <source>
        <dbReference type="Pfam" id="PF13472"/>
    </source>
</evidence>
<organism evidence="2 3">
    <name type="scientific">Pseudomonas frederiksbergensis</name>
    <dbReference type="NCBI Taxonomy" id="104087"/>
    <lineage>
        <taxon>Bacteria</taxon>
        <taxon>Pseudomonadati</taxon>
        <taxon>Pseudomonadota</taxon>
        <taxon>Gammaproteobacteria</taxon>
        <taxon>Pseudomonadales</taxon>
        <taxon>Pseudomonadaceae</taxon>
        <taxon>Pseudomonas</taxon>
    </lineage>
</organism>
<dbReference type="RefSeq" id="WP_163909887.1">
    <property type="nucleotide sequence ID" value="NZ_JAAAXX010000001.1"/>
</dbReference>
<dbReference type="InterPro" id="IPR036514">
    <property type="entry name" value="SGNH_hydro_sf"/>
</dbReference>
<dbReference type="CDD" id="cd00229">
    <property type="entry name" value="SGNH_hydrolase"/>
    <property type="match status" value="1"/>
</dbReference>
<dbReference type="Gene3D" id="3.40.50.1110">
    <property type="entry name" value="SGNH hydrolase"/>
    <property type="match status" value="1"/>
</dbReference>
<reference evidence="2 3" key="1">
    <citation type="submission" date="2019-12" db="EMBL/GenBank/DDBJ databases">
        <title>Endophytic bacteria associated with Panax ginseng seedlings.</title>
        <authorList>
            <person name="Park J.M."/>
            <person name="Shin R."/>
            <person name="Jo S.H."/>
        </authorList>
    </citation>
    <scope>NUCLEOTIDE SEQUENCE [LARGE SCALE GENOMIC DNA]</scope>
    <source>
        <strain evidence="2 3">PgKB32</strain>
    </source>
</reference>
<protein>
    <recommendedName>
        <fullName evidence="1">SGNH hydrolase-type esterase domain-containing protein</fullName>
    </recommendedName>
</protein>
<dbReference type="EMBL" id="JAAAXX010000001">
    <property type="protein sequence ID" value="KAF2394717.1"/>
    <property type="molecule type" value="Genomic_DNA"/>
</dbReference>
<name>A0A6L5C5H3_9PSED</name>
<comment type="caution">
    <text evidence="2">The sequence shown here is derived from an EMBL/GenBank/DDBJ whole genome shotgun (WGS) entry which is preliminary data.</text>
</comment>
<dbReference type="Pfam" id="PF13472">
    <property type="entry name" value="Lipase_GDSL_2"/>
    <property type="match status" value="1"/>
</dbReference>
<evidence type="ECO:0000313" key="2">
    <source>
        <dbReference type="EMBL" id="KAF2394717.1"/>
    </source>
</evidence>
<dbReference type="SUPFAM" id="SSF52266">
    <property type="entry name" value="SGNH hydrolase"/>
    <property type="match status" value="1"/>
</dbReference>
<proteinExistence type="predicted"/>
<gene>
    <name evidence="2" type="ORF">FX983_02699</name>
</gene>
<feature type="domain" description="SGNH hydrolase-type esterase" evidence="1">
    <location>
        <begin position="7"/>
        <end position="188"/>
    </location>
</feature>
<dbReference type="AlphaFoldDB" id="A0A6L5C5H3"/>
<evidence type="ECO:0000313" key="3">
    <source>
        <dbReference type="Proteomes" id="UP000475265"/>
    </source>
</evidence>
<dbReference type="InterPro" id="IPR013830">
    <property type="entry name" value="SGNH_hydro"/>
</dbReference>
<accession>A0A6L5C5H3</accession>